<accession>A0ABP8FB34</accession>
<reference evidence="3" key="1">
    <citation type="journal article" date="2019" name="Int. J. Syst. Evol. Microbiol.">
        <title>The Global Catalogue of Microorganisms (GCM) 10K type strain sequencing project: providing services to taxonomists for standard genome sequencing and annotation.</title>
        <authorList>
            <consortium name="The Broad Institute Genomics Platform"/>
            <consortium name="The Broad Institute Genome Sequencing Center for Infectious Disease"/>
            <person name="Wu L."/>
            <person name="Ma J."/>
        </authorList>
    </citation>
    <scope>NUCLEOTIDE SEQUENCE [LARGE SCALE GENOMIC DNA]</scope>
    <source>
        <strain evidence="3">JCM 17917</strain>
    </source>
</reference>
<proteinExistence type="predicted"/>
<feature type="compositionally biased region" description="Basic and acidic residues" evidence="1">
    <location>
        <begin position="38"/>
        <end position="56"/>
    </location>
</feature>
<name>A0ABP8FB34_9BACT</name>
<evidence type="ECO:0000313" key="2">
    <source>
        <dbReference type="EMBL" id="GAA4299441.1"/>
    </source>
</evidence>
<evidence type="ECO:0000256" key="1">
    <source>
        <dbReference type="SAM" id="MobiDB-lite"/>
    </source>
</evidence>
<dbReference type="EMBL" id="BAABGX010000001">
    <property type="protein sequence ID" value="GAA4299441.1"/>
    <property type="molecule type" value="Genomic_DNA"/>
</dbReference>
<comment type="caution">
    <text evidence="2">The sequence shown here is derived from an EMBL/GenBank/DDBJ whole genome shotgun (WGS) entry which is preliminary data.</text>
</comment>
<evidence type="ECO:0000313" key="3">
    <source>
        <dbReference type="Proteomes" id="UP001501844"/>
    </source>
</evidence>
<organism evidence="2 3">
    <name type="scientific">Nibribacter koreensis</name>
    <dbReference type="NCBI Taxonomy" id="1084519"/>
    <lineage>
        <taxon>Bacteria</taxon>
        <taxon>Pseudomonadati</taxon>
        <taxon>Bacteroidota</taxon>
        <taxon>Cytophagia</taxon>
        <taxon>Cytophagales</taxon>
        <taxon>Hymenobacteraceae</taxon>
        <taxon>Nibribacter</taxon>
    </lineage>
</organism>
<sequence>MPSSSKPNPPQTAREREVYGAWASFEWLRGNPTPLMELRQREPRQGELFEPIKKKK</sequence>
<protein>
    <submittedName>
        <fullName evidence="2">Uncharacterized protein</fullName>
    </submittedName>
</protein>
<keyword evidence="3" id="KW-1185">Reference proteome</keyword>
<feature type="region of interest" description="Disordered" evidence="1">
    <location>
        <begin position="37"/>
        <end position="56"/>
    </location>
</feature>
<dbReference type="Proteomes" id="UP001501844">
    <property type="component" value="Unassembled WGS sequence"/>
</dbReference>
<gene>
    <name evidence="2" type="ORF">GCM10023183_08720</name>
</gene>